<dbReference type="eggNOG" id="COG1216">
    <property type="taxonomic scope" value="Bacteria"/>
</dbReference>
<keyword evidence="1" id="KW-0328">Glycosyltransferase</keyword>
<dbReference type="GO" id="GO:0016758">
    <property type="term" value="F:hexosyltransferase activity"/>
    <property type="evidence" value="ECO:0007669"/>
    <property type="project" value="UniProtKB-ARBA"/>
</dbReference>
<dbReference type="SUPFAM" id="SSF53448">
    <property type="entry name" value="Nucleotide-diphospho-sugar transferases"/>
    <property type="match status" value="1"/>
</dbReference>
<proteinExistence type="predicted"/>
<dbReference type="eggNOG" id="COG3563">
    <property type="taxonomic scope" value="Bacteria"/>
</dbReference>
<dbReference type="InterPro" id="IPR027417">
    <property type="entry name" value="P-loop_NTPase"/>
</dbReference>
<dbReference type="Gene3D" id="3.40.50.300">
    <property type="entry name" value="P-loop containing nucleotide triphosphate hydrolases"/>
    <property type="match status" value="1"/>
</dbReference>
<keyword evidence="2" id="KW-0808">Transferase</keyword>
<dbReference type="Pfam" id="PF05159">
    <property type="entry name" value="Capsule_synth"/>
    <property type="match status" value="1"/>
</dbReference>
<dbReference type="Pfam" id="PF00535">
    <property type="entry name" value="Glycos_transf_2"/>
    <property type="match status" value="1"/>
</dbReference>
<dbReference type="Gene3D" id="3.90.550.10">
    <property type="entry name" value="Spore Coat Polysaccharide Biosynthesis Protein SpsA, Chain A"/>
    <property type="match status" value="1"/>
</dbReference>
<accession>A3VAK7</accession>
<dbReference type="InterPro" id="IPR029044">
    <property type="entry name" value="Nucleotide-diphossugar_trans"/>
</dbReference>
<dbReference type="PANTHER" id="PTHR22916">
    <property type="entry name" value="GLYCOSYLTRANSFERASE"/>
    <property type="match status" value="1"/>
</dbReference>
<dbReference type="CDD" id="cd00761">
    <property type="entry name" value="Glyco_tranf_GTA_type"/>
    <property type="match status" value="1"/>
</dbReference>
<dbReference type="OrthoDB" id="543755at2"/>
<evidence type="ECO:0000313" key="4">
    <source>
        <dbReference type="EMBL" id="EAQ14948.1"/>
    </source>
</evidence>
<evidence type="ECO:0000256" key="2">
    <source>
        <dbReference type="ARBA" id="ARBA00022679"/>
    </source>
</evidence>
<dbReference type="Proteomes" id="UP000002931">
    <property type="component" value="Unassembled WGS sequence"/>
</dbReference>
<dbReference type="AlphaFoldDB" id="A3VAK7"/>
<dbReference type="InterPro" id="IPR001173">
    <property type="entry name" value="Glyco_trans_2-like"/>
</dbReference>
<dbReference type="SUPFAM" id="SSF52540">
    <property type="entry name" value="P-loop containing nucleoside triphosphate hydrolases"/>
    <property type="match status" value="1"/>
</dbReference>
<gene>
    <name evidence="4" type="ORF">RB2654_20233</name>
</gene>
<comment type="caution">
    <text evidence="4">The sequence shown here is derived from an EMBL/GenBank/DDBJ whole genome shotgun (WGS) entry which is preliminary data.</text>
</comment>
<evidence type="ECO:0000259" key="3">
    <source>
        <dbReference type="Pfam" id="PF00535"/>
    </source>
</evidence>
<dbReference type="InterPro" id="IPR007833">
    <property type="entry name" value="Capsule_polysaccharide_synth"/>
</dbReference>
<evidence type="ECO:0000256" key="1">
    <source>
        <dbReference type="ARBA" id="ARBA00022676"/>
    </source>
</evidence>
<evidence type="ECO:0000313" key="5">
    <source>
        <dbReference type="Proteomes" id="UP000002931"/>
    </source>
</evidence>
<reference evidence="4 5" key="1">
    <citation type="journal article" date="2010" name="J. Bacteriol.">
        <title>Genome sequences of Pelagibaca bermudensis HTCC2601T and Maritimibacter alkaliphilus HTCC2654T, the type strains of two marine Roseobacter genera.</title>
        <authorList>
            <person name="Thrash J.C."/>
            <person name="Cho J.C."/>
            <person name="Ferriera S."/>
            <person name="Johnson J."/>
            <person name="Vergin K.L."/>
            <person name="Giovannoni S.J."/>
        </authorList>
    </citation>
    <scope>NUCLEOTIDE SEQUENCE [LARGE SCALE GENOMIC DNA]</scope>
    <source>
        <strain evidence="4 5">HTCC2654</strain>
    </source>
</reference>
<keyword evidence="5" id="KW-1185">Reference proteome</keyword>
<dbReference type="GO" id="GO:0000271">
    <property type="term" value="P:polysaccharide biosynthetic process"/>
    <property type="evidence" value="ECO:0007669"/>
    <property type="project" value="InterPro"/>
</dbReference>
<dbReference type="HOGENOM" id="CLU_265362_0_0_5"/>
<organism evidence="4 5">
    <name type="scientific">Maritimibacter alkaliphilus HTCC2654</name>
    <dbReference type="NCBI Taxonomy" id="314271"/>
    <lineage>
        <taxon>Bacteria</taxon>
        <taxon>Pseudomonadati</taxon>
        <taxon>Pseudomonadota</taxon>
        <taxon>Alphaproteobacteria</taxon>
        <taxon>Rhodobacterales</taxon>
        <taxon>Roseobacteraceae</taxon>
        <taxon>Maritimibacter</taxon>
    </lineage>
</organism>
<protein>
    <submittedName>
        <fullName evidence="4">Capsule polysaccharide modification protein LipA</fullName>
    </submittedName>
</protein>
<dbReference type="EMBL" id="AAMT01000001">
    <property type="protein sequence ID" value="EAQ14948.1"/>
    <property type="molecule type" value="Genomic_DNA"/>
</dbReference>
<sequence length="1255" mass="142447">MKQNDRAFRRFVELLDQRQVRHDPTIDIREHVLARRTHKIGVGYINDNLTRFFGANLRQLFPAAVGVDDSAFAKSRDFLISGSIYRDPEHSHKGGVRALDAMPEGTDPIFFEAGFVATSHSWAHSFKEGNASFACLGYVYDDIAYYFMADYPNRLIHRLNSDRELSDAERARARGLIDRLVERRISKYNAQPMEAPTLPEGYDRAVLVCDQAFADASTVYGKLTESDFERMLIAALTENPDAQVIVKTHPDSSWEKGKRSGYYTHLETTGRIVVLRDPVNPYTIFDMVDTVYVGTSQMGLEALFAGKKVVTFGAPFYGGWGLTDDRQAIPHRHRARTLEDIFHAFYIWYTIYHVPGCAVPSQVEDALDYIETHRPFPLPPTQAELDTPPKVSVIIPVHGVEAYIEDCIASVQAQTLREIEILPVNDVTPDNAQAIIDRLAKADPRIKPIVLDENVGQGFARNIAIDQAKGDFIWFIDGDDWMPNPEALETLVAVAEANGSDMVRGKKAAEAVFAKNGEYIYDRPDASEANFDQKIDRTTYAETPRILRNRHFWTWLYRRDWLNEIEGRFVTTQWEERAFLVRALTNARVLSLTTCPTTTYRIRPASTARRKRGPKDFDRMFMNFETTLQALGDHGARDRTSPLRPHLAFHMSQYIDHMILTEPYAYYQEMGGEAFQTFLDRVRGTLQSYDFRAGDYDATSTERRVQHNRAGAFQLAIAALRAGRPDLLDAAVNMRPIPQDELYKVYRHAPETPDDSDLQAALNHYARNGLVKTHAGRAPKPGKRPRIVVHIGATKTGSTFLQHLMETNRPALMRDGVWYPEVGLFWQRVRPHKQAGHSEFTRNAVRNEPGLRAHIEHGLALMGERIHTIALSSEAFFLQENAYQIANYFADYDVEMVVYLRRQDEWANAQYAEFVAGGAVGRVDGSFAEWLTTPETIARLDYAANIERWAEVIGRNKVKVRLFDKRAFEGGDLLTDFAKVTDLPVLLDLPQPDALQANSARLSTAHVELVRMYNAREFRNRDAYFTFIETVTTGFQKFRADRGLQMGRPWFLTEELAETLMRNARDTNAAIARTYFGREDGVLFDGEAQRPPAQDDALHAGEFALVAAAYDTAKPEDVVDAGVPDRLTQRATGPRVVNYGHFGWRLWLLTPIFETLYVKRAMPEVLPAFRREPADFARENWAQYTPFRIGLLYPNTPALGGFKVWVPIIRTALKLTGNTGMIPALERDPIAFMRASPSKPGRILSRIVFPRGEIR</sequence>
<name>A3VAK7_9RHOB</name>
<dbReference type="RefSeq" id="WP_008334935.1">
    <property type="nucleotide sequence ID" value="NZ_CH902578.1"/>
</dbReference>
<dbReference type="PANTHER" id="PTHR22916:SF51">
    <property type="entry name" value="GLYCOSYLTRANSFERASE EPSH-RELATED"/>
    <property type="match status" value="1"/>
</dbReference>
<feature type="domain" description="Glycosyltransferase 2-like" evidence="3">
    <location>
        <begin position="392"/>
        <end position="565"/>
    </location>
</feature>
<dbReference type="CDD" id="cd16440">
    <property type="entry name" value="beta_Kdo_transferase_KpsC_1"/>
    <property type="match status" value="1"/>
</dbReference>
<dbReference type="STRING" id="314271.RB2654_20233"/>
<dbReference type="GO" id="GO:0015774">
    <property type="term" value="P:polysaccharide transport"/>
    <property type="evidence" value="ECO:0007669"/>
    <property type="project" value="InterPro"/>
</dbReference>